<reference evidence="1 2" key="1">
    <citation type="submission" date="2019-11" db="EMBL/GenBank/DDBJ databases">
        <title>Description of Pedobacter sp. LMG 31462T.</title>
        <authorList>
            <person name="Carlier A."/>
            <person name="Qi S."/>
            <person name="Vandamme P."/>
        </authorList>
    </citation>
    <scope>NUCLEOTIDE SEQUENCE [LARGE SCALE GENOMIC DNA]</scope>
    <source>
        <strain evidence="1 2">LMG 31462</strain>
    </source>
</reference>
<dbReference type="Gene3D" id="2.40.70.10">
    <property type="entry name" value="Acid Proteases"/>
    <property type="match status" value="2"/>
</dbReference>
<name>A0ABR6ESF5_9SPHI</name>
<dbReference type="EMBL" id="WNXC01000001">
    <property type="protein sequence ID" value="MBB2148132.1"/>
    <property type="molecule type" value="Genomic_DNA"/>
</dbReference>
<dbReference type="Proteomes" id="UP000636110">
    <property type="component" value="Unassembled WGS sequence"/>
</dbReference>
<sequence length="305" mass="33405">MNNHTKTLRPGFLLLVLSLSFFFCLIQTEVARSQNLINNPITVPMQVTAGGHLVIKATINGVEGNFIFDTGAGLNLLTKKFADKVSGLNKLDGSYTGHRATGEAMDLELWNVKSMKIGGLDYSNQLFSVLDLDFPLDGLISLLPFRNTPLTINYKTKSLVFESASSLKRLAKSGKSTALQLADDRGKALDIFANVRVNDTLTLQVGFDSGAGANVYRFNSKFMNALGVDSTKTDISYRKSSFDPKMGNKFYNTKLGKIALADADVKLNEVKVSFIQGLIYDGIMAMNWLGEQLTIDIPGKQLLIN</sequence>
<dbReference type="CDD" id="cd05483">
    <property type="entry name" value="retropepsin_like_bacteria"/>
    <property type="match status" value="1"/>
</dbReference>
<evidence type="ECO:0008006" key="3">
    <source>
        <dbReference type="Google" id="ProtNLM"/>
    </source>
</evidence>
<organism evidence="1 2">
    <name type="scientific">Pedobacter gandavensis</name>
    <dbReference type="NCBI Taxonomy" id="2679963"/>
    <lineage>
        <taxon>Bacteria</taxon>
        <taxon>Pseudomonadati</taxon>
        <taxon>Bacteroidota</taxon>
        <taxon>Sphingobacteriia</taxon>
        <taxon>Sphingobacteriales</taxon>
        <taxon>Sphingobacteriaceae</taxon>
        <taxon>Pedobacter</taxon>
    </lineage>
</organism>
<gene>
    <name evidence="1" type="ORF">GM920_04315</name>
</gene>
<evidence type="ECO:0000313" key="2">
    <source>
        <dbReference type="Proteomes" id="UP000636110"/>
    </source>
</evidence>
<dbReference type="SUPFAM" id="SSF50630">
    <property type="entry name" value="Acid proteases"/>
    <property type="match status" value="1"/>
</dbReference>
<proteinExistence type="predicted"/>
<dbReference type="Pfam" id="PF13650">
    <property type="entry name" value="Asp_protease_2"/>
    <property type="match status" value="1"/>
</dbReference>
<evidence type="ECO:0000313" key="1">
    <source>
        <dbReference type="EMBL" id="MBB2148132.1"/>
    </source>
</evidence>
<dbReference type="InterPro" id="IPR021109">
    <property type="entry name" value="Peptidase_aspartic_dom_sf"/>
</dbReference>
<dbReference type="InterPro" id="IPR034122">
    <property type="entry name" value="Retropepsin-like_bacterial"/>
</dbReference>
<comment type="caution">
    <text evidence="1">The sequence shown here is derived from an EMBL/GenBank/DDBJ whole genome shotgun (WGS) entry which is preliminary data.</text>
</comment>
<dbReference type="RefSeq" id="WP_182953753.1">
    <property type="nucleotide sequence ID" value="NZ_WNXC01000001.1"/>
</dbReference>
<keyword evidence="2" id="KW-1185">Reference proteome</keyword>
<accession>A0ABR6ESF5</accession>
<protein>
    <recommendedName>
        <fullName evidence="3">Aspartyl protease</fullName>
    </recommendedName>
</protein>